<sequence>MKKVILTGANGQLGQSFISLLLGQGFKVIAVDQNIDNLKASQTLDVVRLDITNSNDVKDFYSDFDEVYGLINNAGAAVFTPFEERTADEFMSVVEVNLLGTFLMSQGAVKLMKKSREGKIVNIGSIYGVVSSDERIYGESKRNNSEVYSVTKAGVIQLSKYMAAHFGKYNIQTNCISPGGIFNQQTADFVANYTAKTPMERMGRPEDLHAAISFLLDENNNYTNGQNIVVDGGFTAW</sequence>
<dbReference type="Proteomes" id="UP000095392">
    <property type="component" value="Unassembled WGS sequence"/>
</dbReference>
<comment type="similarity">
    <text evidence="1">Belongs to the short-chain dehydrogenases/reductases (SDR) family.</text>
</comment>
<accession>A0A1E7DIG7</accession>
<evidence type="ECO:0000256" key="1">
    <source>
        <dbReference type="ARBA" id="ARBA00006484"/>
    </source>
</evidence>
<dbReference type="AlphaFoldDB" id="A0A1E7DIG7"/>
<dbReference type="PANTHER" id="PTHR42760">
    <property type="entry name" value="SHORT-CHAIN DEHYDROGENASES/REDUCTASES FAMILY MEMBER"/>
    <property type="match status" value="1"/>
</dbReference>
<dbReference type="EMBL" id="MIPY01000008">
    <property type="protein sequence ID" value="OES34043.1"/>
    <property type="molecule type" value="Genomic_DNA"/>
</dbReference>
<comment type="caution">
    <text evidence="3">The sequence shown here is derived from an EMBL/GenBank/DDBJ whole genome shotgun (WGS) entry which is preliminary data.</text>
</comment>
<dbReference type="InterPro" id="IPR036291">
    <property type="entry name" value="NAD(P)-bd_dom_sf"/>
</dbReference>
<organism evidence="3 4">
    <name type="scientific">Alteromonas macleodii</name>
    <name type="common">Pseudoalteromonas macleodii</name>
    <dbReference type="NCBI Taxonomy" id="28108"/>
    <lineage>
        <taxon>Bacteria</taxon>
        <taxon>Pseudomonadati</taxon>
        <taxon>Pseudomonadota</taxon>
        <taxon>Gammaproteobacteria</taxon>
        <taxon>Alteromonadales</taxon>
        <taxon>Alteromonadaceae</taxon>
        <taxon>Alteromonas/Salinimonas group</taxon>
        <taxon>Alteromonas</taxon>
    </lineage>
</organism>
<evidence type="ECO:0000313" key="4">
    <source>
        <dbReference type="Proteomes" id="UP000095392"/>
    </source>
</evidence>
<dbReference type="PANTHER" id="PTHR42760:SF133">
    <property type="entry name" value="3-OXOACYL-[ACYL-CARRIER-PROTEIN] REDUCTASE"/>
    <property type="match status" value="1"/>
</dbReference>
<name>A0A1E7DIG7_ALTMA</name>
<dbReference type="Pfam" id="PF13561">
    <property type="entry name" value="adh_short_C2"/>
    <property type="match status" value="1"/>
</dbReference>
<evidence type="ECO:0000313" key="3">
    <source>
        <dbReference type="EMBL" id="OES34043.1"/>
    </source>
</evidence>
<dbReference type="SUPFAM" id="SSF51735">
    <property type="entry name" value="NAD(P)-binding Rossmann-fold domains"/>
    <property type="match status" value="1"/>
</dbReference>
<protein>
    <submittedName>
        <fullName evidence="3">RmlD substrate binding domain protein</fullName>
    </submittedName>
</protein>
<dbReference type="InterPro" id="IPR002347">
    <property type="entry name" value="SDR_fam"/>
</dbReference>
<dbReference type="GO" id="GO:0016616">
    <property type="term" value="F:oxidoreductase activity, acting on the CH-OH group of donors, NAD or NADP as acceptor"/>
    <property type="evidence" value="ECO:0007669"/>
    <property type="project" value="TreeGrafter"/>
</dbReference>
<gene>
    <name evidence="3" type="ORF">BFV95_1042</name>
</gene>
<evidence type="ECO:0000256" key="2">
    <source>
        <dbReference type="ARBA" id="ARBA00023002"/>
    </source>
</evidence>
<dbReference type="RefSeq" id="WP_069943895.1">
    <property type="nucleotide sequence ID" value="NZ_JAHAVY010000001.1"/>
</dbReference>
<dbReference type="PRINTS" id="PR00081">
    <property type="entry name" value="GDHRDH"/>
</dbReference>
<keyword evidence="4" id="KW-1185">Reference proteome</keyword>
<dbReference type="PRINTS" id="PR00080">
    <property type="entry name" value="SDRFAMILY"/>
</dbReference>
<dbReference type="Gene3D" id="3.40.50.720">
    <property type="entry name" value="NAD(P)-binding Rossmann-like Domain"/>
    <property type="match status" value="1"/>
</dbReference>
<proteinExistence type="inferred from homology"/>
<keyword evidence="2" id="KW-0560">Oxidoreductase</keyword>
<reference evidence="3 4" key="1">
    <citation type="submission" date="2016-09" db="EMBL/GenBank/DDBJ databases">
        <title>Draft Genome Sequence of four Alteromonas macleodii strains isolated from copper coupons and grown long-term at elevated copper levels.</title>
        <authorList>
            <person name="Cusick K."/>
            <person name="Dale J."/>
            <person name="Little B."/>
            <person name="Biffinger J."/>
        </authorList>
    </citation>
    <scope>NUCLEOTIDE SEQUENCE [LARGE SCALE GENOMIC DNA]</scope>
    <source>
        <strain evidence="3 4">KCP01</strain>
    </source>
</reference>